<name>A0A8X7P230_BRACI</name>
<dbReference type="GO" id="GO:0009910">
    <property type="term" value="P:negative regulation of flower development"/>
    <property type="evidence" value="ECO:0007669"/>
    <property type="project" value="InterPro"/>
</dbReference>
<dbReference type="OrthoDB" id="754229at2759"/>
<evidence type="ECO:0000313" key="2">
    <source>
        <dbReference type="EMBL" id="KAG2243565.1"/>
    </source>
</evidence>
<feature type="region of interest" description="Disordered" evidence="1">
    <location>
        <begin position="149"/>
        <end position="184"/>
    </location>
</feature>
<evidence type="ECO:0000313" key="3">
    <source>
        <dbReference type="Proteomes" id="UP000886595"/>
    </source>
</evidence>
<comment type="caution">
    <text evidence="2">The sequence shown here is derived from an EMBL/GenBank/DDBJ whole genome shotgun (WGS) entry which is preliminary data.</text>
</comment>
<evidence type="ECO:0000256" key="1">
    <source>
        <dbReference type="SAM" id="MobiDB-lite"/>
    </source>
</evidence>
<dbReference type="GO" id="GO:0045892">
    <property type="term" value="P:negative regulation of DNA-templated transcription"/>
    <property type="evidence" value="ECO:0007669"/>
    <property type="project" value="InterPro"/>
</dbReference>
<organism evidence="2 3">
    <name type="scientific">Brassica carinata</name>
    <name type="common">Ethiopian mustard</name>
    <name type="synonym">Abyssinian cabbage</name>
    <dbReference type="NCBI Taxonomy" id="52824"/>
    <lineage>
        <taxon>Eukaryota</taxon>
        <taxon>Viridiplantae</taxon>
        <taxon>Streptophyta</taxon>
        <taxon>Embryophyta</taxon>
        <taxon>Tracheophyta</taxon>
        <taxon>Spermatophyta</taxon>
        <taxon>Magnoliopsida</taxon>
        <taxon>eudicotyledons</taxon>
        <taxon>Gunneridae</taxon>
        <taxon>Pentapetalae</taxon>
        <taxon>rosids</taxon>
        <taxon>malvids</taxon>
        <taxon>Brassicales</taxon>
        <taxon>Brassicaceae</taxon>
        <taxon>Brassiceae</taxon>
        <taxon>Brassica</taxon>
    </lineage>
</organism>
<gene>
    <name evidence="2" type="ORF">Bca52824_094586</name>
</gene>
<dbReference type="PANTHER" id="PTHR35504">
    <property type="entry name" value="PROTEIN EMBRYONIC FLOWER 1"/>
    <property type="match status" value="1"/>
</dbReference>
<protein>
    <submittedName>
        <fullName evidence="2">Uncharacterized protein</fullName>
    </submittedName>
</protein>
<dbReference type="Proteomes" id="UP000886595">
    <property type="component" value="Unassembled WGS sequence"/>
</dbReference>
<dbReference type="GO" id="GO:0048367">
    <property type="term" value="P:shoot system development"/>
    <property type="evidence" value="ECO:0007669"/>
    <property type="project" value="InterPro"/>
</dbReference>
<dbReference type="AlphaFoldDB" id="A0A8X7P230"/>
<dbReference type="InterPro" id="IPR034583">
    <property type="entry name" value="EMF1"/>
</dbReference>
<keyword evidence="3" id="KW-1185">Reference proteome</keyword>
<feature type="region of interest" description="Disordered" evidence="1">
    <location>
        <begin position="1"/>
        <end position="24"/>
    </location>
</feature>
<proteinExistence type="predicted"/>
<reference evidence="2 3" key="1">
    <citation type="submission" date="2020-02" db="EMBL/GenBank/DDBJ databases">
        <authorList>
            <person name="Ma Q."/>
            <person name="Huang Y."/>
            <person name="Song X."/>
            <person name="Pei D."/>
        </authorList>
    </citation>
    <scope>NUCLEOTIDE SEQUENCE [LARGE SCALE GENOMIC DNA]</scope>
    <source>
        <strain evidence="2">Sxm20200214</strain>
        <tissue evidence="2">Leaf</tissue>
    </source>
</reference>
<dbReference type="PANTHER" id="PTHR35504:SF1">
    <property type="entry name" value="PROTEIN EMBRYONIC FLOWER 1"/>
    <property type="match status" value="1"/>
</dbReference>
<sequence length="272" mass="30491">MLKFMDQSTKLENPNTRNLNFTDNGKQKLGFEGVGSRPLETYSNESSIPAMHLLSLMDPRLRSNVPVDQSRNTSFANPPVHLSQPGDCNKTAYSTKQQWPFDLYSKRLVTPETSRAIIPPVGTSSISFQSEKTSYANNADFRFQASWNHHNQEKNNSKRKDNKFGPLNNNSSHQKPVFTSDPGKFQLLGASDSMKLPLKYHMKDNAKKNKPKNHNATVSACPPTSTCGRFVCIVSRNPADFTVPDAPGNVYMIKGEDLKVSKNPSFRKRQPV</sequence>
<accession>A0A8X7P230</accession>
<dbReference type="EMBL" id="JAAMPC010000180">
    <property type="protein sequence ID" value="KAG2243565.1"/>
    <property type="molecule type" value="Genomic_DNA"/>
</dbReference>
<feature type="compositionally biased region" description="Basic and acidic residues" evidence="1">
    <location>
        <begin position="150"/>
        <end position="163"/>
    </location>
</feature>